<dbReference type="GO" id="GO:0016020">
    <property type="term" value="C:membrane"/>
    <property type="evidence" value="ECO:0007669"/>
    <property type="project" value="UniProtKB-SubCell"/>
</dbReference>
<evidence type="ECO:0000256" key="6">
    <source>
        <dbReference type="ARBA" id="ARBA00023054"/>
    </source>
</evidence>
<keyword evidence="4" id="KW-0812">Transmembrane</keyword>
<keyword evidence="6" id="KW-0175">Coiled coil</keyword>
<feature type="compositionally biased region" description="Polar residues" evidence="8">
    <location>
        <begin position="214"/>
        <end position="224"/>
    </location>
</feature>
<gene>
    <name evidence="9" type="ORF">TSAR_001499</name>
</gene>
<keyword evidence="10" id="KW-1185">Reference proteome</keyword>
<evidence type="ECO:0000256" key="8">
    <source>
        <dbReference type="SAM" id="MobiDB-lite"/>
    </source>
</evidence>
<dbReference type="EMBL" id="NNAY01000467">
    <property type="protein sequence ID" value="OXU28170.1"/>
    <property type="molecule type" value="Genomic_DNA"/>
</dbReference>
<feature type="compositionally biased region" description="Basic residues" evidence="8">
    <location>
        <begin position="151"/>
        <end position="164"/>
    </location>
</feature>
<dbReference type="STRING" id="543379.A0A232FCG2"/>
<evidence type="ECO:0000256" key="3">
    <source>
        <dbReference type="ARBA" id="ARBA00022490"/>
    </source>
</evidence>
<evidence type="ECO:0000313" key="9">
    <source>
        <dbReference type="EMBL" id="OXU28170.1"/>
    </source>
</evidence>
<feature type="compositionally biased region" description="Polar residues" evidence="8">
    <location>
        <begin position="165"/>
        <end position="178"/>
    </location>
</feature>
<feature type="region of interest" description="Disordered" evidence="8">
    <location>
        <begin position="1"/>
        <end position="59"/>
    </location>
</feature>
<evidence type="ECO:0000313" key="10">
    <source>
        <dbReference type="Proteomes" id="UP000215335"/>
    </source>
</evidence>
<dbReference type="PANTHER" id="PTHR15352">
    <property type="entry name" value="LYMPHOID-RESTRICTED MEMBRANE PROTEIN, JAW1"/>
    <property type="match status" value="1"/>
</dbReference>
<keyword evidence="7" id="KW-0472">Membrane</keyword>
<comment type="subcellular location">
    <subcellularLocation>
        <location evidence="2">Cytoplasm</location>
    </subcellularLocation>
    <subcellularLocation>
        <location evidence="1">Membrane</location>
        <topology evidence="1">Single-pass membrane protein</topology>
    </subcellularLocation>
</comment>
<proteinExistence type="predicted"/>
<dbReference type="PANTHER" id="PTHR15352:SF1">
    <property type="entry name" value="KASH5-LIKE COILED-COIL DOMAIN-CONTAINING PROTEIN"/>
    <property type="match status" value="1"/>
</dbReference>
<reference evidence="9 10" key="1">
    <citation type="journal article" date="2017" name="Curr. Biol.">
        <title>The Evolution of Venom by Co-option of Single-Copy Genes.</title>
        <authorList>
            <person name="Martinson E.O."/>
            <person name="Mrinalini"/>
            <person name="Kelkar Y.D."/>
            <person name="Chang C.H."/>
            <person name="Werren J.H."/>
        </authorList>
    </citation>
    <scope>NUCLEOTIDE SEQUENCE [LARGE SCALE GENOMIC DNA]</scope>
    <source>
        <strain evidence="9 10">Alberta</strain>
        <tissue evidence="9">Whole body</tissue>
    </source>
</reference>
<evidence type="ECO:0000256" key="2">
    <source>
        <dbReference type="ARBA" id="ARBA00004496"/>
    </source>
</evidence>
<keyword evidence="5" id="KW-1133">Transmembrane helix</keyword>
<evidence type="ECO:0000256" key="4">
    <source>
        <dbReference type="ARBA" id="ARBA00022692"/>
    </source>
</evidence>
<feature type="region of interest" description="Disordered" evidence="8">
    <location>
        <begin position="209"/>
        <end position="241"/>
    </location>
</feature>
<sequence>MSSGEDSSAESECDALRASKNSSTATKVENIIEVEKKPVESTPVEKAVEKKKKQSSPPLSLSMLDRSVVEVDSSGKLVLGRRRSNSCTESTTARDIKLVTFKLFIGKIIIIIKHQMNYYETTPYSELPSKLSPSLYLLVTSGQKKPNKIEHNKKKQEPKKKRKNTISPRKPSSINQYSQAVSNVSIEVQDLNGITHMKCRTSPAVNGIDKDSSCQKVTSNTSPQEAIKEDESPKAFPSWSDEKLQESGIASFPDIDAEISENLPEEELKKKCVSFSVGLSTDRMTLSKRITLSRRHRDQAEKNFNNEIVKMQQDIKANITELAPLCMDSESLERVERARLQLEMVARCAHRISCSAETLGAVHQERRVSRAVLLADKYLQTLRAKCEKLANDLAETKRILAENNIMLEENLSEMGDDVPRVRYRAVPNNNRTMFFKSFLLCFIQVLLTKVQRKIKLQVQRIQILLEPLRNHRNSVSGRVSTRKASLSSENPAKLLENEKMARTESSGSIVELRDISEQIESRRHSREENNNSLIRTSINNLSTITIEHNVHAEEVEVWPNQREKIIPESANDNVVNSPETEQSVNSHPLFCWLLRRYPIWKPMFLSLVIAFLLGFFLERVVSSSEQNGPPLAWWSIEELLNRCIRIENLVPKDNK</sequence>
<dbReference type="Pfam" id="PF05781">
    <property type="entry name" value="MRVI1"/>
    <property type="match status" value="1"/>
</dbReference>
<evidence type="ECO:0000256" key="7">
    <source>
        <dbReference type="ARBA" id="ARBA00023136"/>
    </source>
</evidence>
<dbReference type="Proteomes" id="UP000215335">
    <property type="component" value="Unassembled WGS sequence"/>
</dbReference>
<protein>
    <submittedName>
        <fullName evidence="9">Uncharacterized protein</fullName>
    </submittedName>
</protein>
<name>A0A232FCG2_9HYME</name>
<dbReference type="OrthoDB" id="10062605at2759"/>
<accession>A0A232FCG2</accession>
<evidence type="ECO:0000256" key="5">
    <source>
        <dbReference type="ARBA" id="ARBA00022989"/>
    </source>
</evidence>
<keyword evidence="3" id="KW-0963">Cytoplasm</keyword>
<dbReference type="AlphaFoldDB" id="A0A232FCG2"/>
<dbReference type="InterPro" id="IPR008677">
    <property type="entry name" value="MRVI1"/>
</dbReference>
<comment type="caution">
    <text evidence="9">The sequence shown here is derived from an EMBL/GenBank/DDBJ whole genome shotgun (WGS) entry which is preliminary data.</text>
</comment>
<feature type="region of interest" description="Disordered" evidence="8">
    <location>
        <begin position="142"/>
        <end position="178"/>
    </location>
</feature>
<evidence type="ECO:0000256" key="1">
    <source>
        <dbReference type="ARBA" id="ARBA00004167"/>
    </source>
</evidence>
<dbReference type="GO" id="GO:0005737">
    <property type="term" value="C:cytoplasm"/>
    <property type="evidence" value="ECO:0007669"/>
    <property type="project" value="UniProtKB-SubCell"/>
</dbReference>
<organism evidence="9 10">
    <name type="scientific">Trichomalopsis sarcophagae</name>
    <dbReference type="NCBI Taxonomy" id="543379"/>
    <lineage>
        <taxon>Eukaryota</taxon>
        <taxon>Metazoa</taxon>
        <taxon>Ecdysozoa</taxon>
        <taxon>Arthropoda</taxon>
        <taxon>Hexapoda</taxon>
        <taxon>Insecta</taxon>
        <taxon>Pterygota</taxon>
        <taxon>Neoptera</taxon>
        <taxon>Endopterygota</taxon>
        <taxon>Hymenoptera</taxon>
        <taxon>Apocrita</taxon>
        <taxon>Proctotrupomorpha</taxon>
        <taxon>Chalcidoidea</taxon>
        <taxon>Pteromalidae</taxon>
        <taxon>Pteromalinae</taxon>
        <taxon>Trichomalopsis</taxon>
    </lineage>
</organism>